<organism evidence="2">
    <name type="scientific">marine metagenome</name>
    <dbReference type="NCBI Taxonomy" id="408172"/>
    <lineage>
        <taxon>unclassified sequences</taxon>
        <taxon>metagenomes</taxon>
        <taxon>ecological metagenomes</taxon>
    </lineage>
</organism>
<dbReference type="AlphaFoldDB" id="A0A383B557"/>
<feature type="non-terminal residue" evidence="2">
    <location>
        <position position="52"/>
    </location>
</feature>
<gene>
    <name evidence="2" type="ORF">METZ01_LOCUS467352</name>
</gene>
<feature type="non-terminal residue" evidence="2">
    <location>
        <position position="1"/>
    </location>
</feature>
<proteinExistence type="predicted"/>
<keyword evidence="1" id="KW-1133">Transmembrane helix</keyword>
<reference evidence="2" key="1">
    <citation type="submission" date="2018-05" db="EMBL/GenBank/DDBJ databases">
        <authorList>
            <person name="Lanie J.A."/>
            <person name="Ng W.-L."/>
            <person name="Kazmierczak K.M."/>
            <person name="Andrzejewski T.M."/>
            <person name="Davidsen T.M."/>
            <person name="Wayne K.J."/>
            <person name="Tettelin H."/>
            <person name="Glass J.I."/>
            <person name="Rusch D."/>
            <person name="Podicherti R."/>
            <person name="Tsui H.-C.T."/>
            <person name="Winkler M.E."/>
        </authorList>
    </citation>
    <scope>NUCLEOTIDE SEQUENCE</scope>
</reference>
<accession>A0A383B557</accession>
<name>A0A383B557_9ZZZZ</name>
<sequence length="52" mass="6235">VSGIFVFPIVFICFSYGYSMIYYILIMVIFMQLYLGQFLQLQCRFYCISITH</sequence>
<dbReference type="EMBL" id="UINC01197159">
    <property type="protein sequence ID" value="SVE14498.1"/>
    <property type="molecule type" value="Genomic_DNA"/>
</dbReference>
<evidence type="ECO:0000313" key="2">
    <source>
        <dbReference type="EMBL" id="SVE14498.1"/>
    </source>
</evidence>
<keyword evidence="1" id="KW-0812">Transmembrane</keyword>
<feature type="transmembrane region" description="Helical" evidence="1">
    <location>
        <begin position="6"/>
        <end position="35"/>
    </location>
</feature>
<protein>
    <submittedName>
        <fullName evidence="2">Uncharacterized protein</fullName>
    </submittedName>
</protein>
<keyword evidence="1" id="KW-0472">Membrane</keyword>
<evidence type="ECO:0000256" key="1">
    <source>
        <dbReference type="SAM" id="Phobius"/>
    </source>
</evidence>